<keyword evidence="1" id="KW-1133">Transmembrane helix</keyword>
<accession>A0A396JHV4</accession>
<keyword evidence="1" id="KW-0812">Transmembrane</keyword>
<dbReference type="Proteomes" id="UP000265566">
    <property type="component" value="Chromosome 1"/>
</dbReference>
<dbReference type="InterPro" id="IPR009810">
    <property type="entry name" value="Nodulin_late_dom"/>
</dbReference>
<organism evidence="3">
    <name type="scientific">Medicago truncatula</name>
    <name type="common">Barrel medic</name>
    <name type="synonym">Medicago tribuloides</name>
    <dbReference type="NCBI Taxonomy" id="3880"/>
    <lineage>
        <taxon>Eukaryota</taxon>
        <taxon>Viridiplantae</taxon>
        <taxon>Streptophyta</taxon>
        <taxon>Embryophyta</taxon>
        <taxon>Tracheophyta</taxon>
        <taxon>Spermatophyta</taxon>
        <taxon>Magnoliopsida</taxon>
        <taxon>eudicotyledons</taxon>
        <taxon>Gunneridae</taxon>
        <taxon>Pentapetalae</taxon>
        <taxon>rosids</taxon>
        <taxon>fabids</taxon>
        <taxon>Fabales</taxon>
        <taxon>Fabaceae</taxon>
        <taxon>Papilionoideae</taxon>
        <taxon>50 kb inversion clade</taxon>
        <taxon>NPAAA clade</taxon>
        <taxon>Hologalegina</taxon>
        <taxon>IRL clade</taxon>
        <taxon>Trifolieae</taxon>
        <taxon>Medicago</taxon>
    </lineage>
</organism>
<evidence type="ECO:0000313" key="3">
    <source>
        <dbReference type="EMBL" id="RHN76872.1"/>
    </source>
</evidence>
<dbReference type="AlphaFoldDB" id="A0A396JHV4"/>
<feature type="domain" description="Late nodulin" evidence="2">
    <location>
        <begin position="8"/>
        <end position="67"/>
    </location>
</feature>
<dbReference type="Pfam" id="PF07127">
    <property type="entry name" value="Nodulin_late"/>
    <property type="match status" value="1"/>
</dbReference>
<name>A0A396JHV4_MEDTR</name>
<reference evidence="3" key="1">
    <citation type="journal article" date="2018" name="Nat. Plants">
        <title>Whole-genome landscape of Medicago truncatula symbiotic genes.</title>
        <authorList>
            <person name="Pecrix Y."/>
            <person name="Gamas P."/>
            <person name="Carrere S."/>
        </authorList>
    </citation>
    <scope>NUCLEOTIDE SEQUENCE</scope>
    <source>
        <tissue evidence="3">Leaves</tissue>
    </source>
</reference>
<dbReference type="GO" id="GO:0046872">
    <property type="term" value="F:metal ion binding"/>
    <property type="evidence" value="ECO:0007669"/>
    <property type="project" value="InterPro"/>
</dbReference>
<evidence type="ECO:0000259" key="2">
    <source>
        <dbReference type="Pfam" id="PF07127"/>
    </source>
</evidence>
<dbReference type="Gramene" id="rna257">
    <property type="protein sequence ID" value="RHN76872.1"/>
    <property type="gene ID" value="gene257"/>
</dbReference>
<comment type="caution">
    <text evidence="3">The sequence shown here is derived from an EMBL/GenBank/DDBJ whole genome shotgun (WGS) entry which is preliminary data.</text>
</comment>
<proteinExistence type="predicted"/>
<feature type="transmembrane region" description="Helical" evidence="1">
    <location>
        <begin position="12"/>
        <end position="35"/>
    </location>
</feature>
<keyword evidence="1" id="KW-0472">Membrane</keyword>
<gene>
    <name evidence="3" type="ORF">MtrunA17_Chr1g0148601</name>
</gene>
<protein>
    <submittedName>
        <fullName evidence="3">Putative Late nodulin</fullName>
    </submittedName>
</protein>
<dbReference type="EMBL" id="PSQE01000001">
    <property type="protein sequence ID" value="RHN76872.1"/>
    <property type="molecule type" value="Genomic_DNA"/>
</dbReference>
<sequence length="74" mass="8664">MQIEGKKMVKTLKFVHVMIFFLSLILVAHNCFLVAQNSDAYVPCITVADCPPNTWFKIYRCEKGICRYHKLWIV</sequence>
<evidence type="ECO:0000256" key="1">
    <source>
        <dbReference type="SAM" id="Phobius"/>
    </source>
</evidence>